<evidence type="ECO:0000313" key="1">
    <source>
        <dbReference type="EMBL" id="ARU02652.1"/>
    </source>
</evidence>
<evidence type="ECO:0000313" key="2">
    <source>
        <dbReference type="Proteomes" id="UP000195273"/>
    </source>
</evidence>
<reference evidence="1 2" key="1">
    <citation type="submission" date="2017-05" db="EMBL/GenBank/DDBJ databases">
        <title>Genome Sequence of Loktanella vestfoldensis Strain SMR4r Isolated from a Culture of the Diatom Skeletonema marinoi.</title>
        <authorList>
            <person name="Topel M."/>
            <person name="Pinder M.I.M."/>
            <person name="Johansson O.N."/>
            <person name="Kourtchenko O."/>
            <person name="Godhe A."/>
            <person name="Clarke A.K."/>
        </authorList>
    </citation>
    <scope>NUCLEOTIDE SEQUENCE [LARGE SCALE GENOMIC DNA]</scope>
    <source>
        <strain evidence="1 2">SMR4r</strain>
    </source>
</reference>
<proteinExistence type="predicted"/>
<dbReference type="RefSeq" id="WP_157898256.1">
    <property type="nucleotide sequence ID" value="NZ_CP021431.1"/>
</dbReference>
<accession>A0A1Y0EH79</accession>
<dbReference type="KEGG" id="lvs:LOKVESSMR4R_03380"/>
<dbReference type="Proteomes" id="UP000195273">
    <property type="component" value="Chromosome"/>
</dbReference>
<dbReference type="EMBL" id="CP021431">
    <property type="protein sequence ID" value="ARU02652.1"/>
    <property type="molecule type" value="Genomic_DNA"/>
</dbReference>
<dbReference type="AlphaFoldDB" id="A0A1Y0EH79"/>
<sequence>MKEELVRMTVPMPLSLADHLRDLANRNDRPLSRQIIRTLKDGSGWSPDELESQKEAS</sequence>
<keyword evidence="2" id="KW-1185">Reference proteome</keyword>
<gene>
    <name evidence="1" type="ORF">LOKVESSMR4R_03380</name>
</gene>
<organism evidence="1 2">
    <name type="scientific">Yoonia vestfoldensis</name>
    <dbReference type="NCBI Taxonomy" id="245188"/>
    <lineage>
        <taxon>Bacteria</taxon>
        <taxon>Pseudomonadati</taxon>
        <taxon>Pseudomonadota</taxon>
        <taxon>Alphaproteobacteria</taxon>
        <taxon>Rhodobacterales</taxon>
        <taxon>Paracoccaceae</taxon>
        <taxon>Yoonia</taxon>
    </lineage>
</organism>
<name>A0A1Y0EH79_9RHOB</name>
<evidence type="ECO:0008006" key="3">
    <source>
        <dbReference type="Google" id="ProtNLM"/>
    </source>
</evidence>
<protein>
    <recommendedName>
        <fullName evidence="3">Arc family DNA-binding protein</fullName>
    </recommendedName>
</protein>